<feature type="domain" description="HEPN" evidence="1">
    <location>
        <begin position="11"/>
        <end position="117"/>
    </location>
</feature>
<dbReference type="RefSeq" id="WP_313832120.1">
    <property type="nucleotide sequence ID" value="NZ_JAQOUE010000001.1"/>
</dbReference>
<dbReference type="Pfam" id="PF05168">
    <property type="entry name" value="HEPN"/>
    <property type="match status" value="1"/>
</dbReference>
<comment type="caution">
    <text evidence="2">The sequence shown here is derived from an EMBL/GenBank/DDBJ whole genome shotgun (WGS) entry which is preliminary data.</text>
</comment>
<keyword evidence="3" id="KW-1185">Reference proteome</keyword>
<protein>
    <submittedName>
        <fullName evidence="2">HEPN domain-containing protein</fullName>
    </submittedName>
</protein>
<evidence type="ECO:0000259" key="1">
    <source>
        <dbReference type="PROSITE" id="PS50910"/>
    </source>
</evidence>
<gene>
    <name evidence="2" type="ORF">PPG34_05370</name>
</gene>
<dbReference type="SUPFAM" id="SSF81593">
    <property type="entry name" value="Nucleotidyltransferase substrate binding subunit/domain"/>
    <property type="match status" value="1"/>
</dbReference>
<name>A0ABU3K5T0_9BACT</name>
<dbReference type="SMART" id="SM00748">
    <property type="entry name" value="HEPN"/>
    <property type="match status" value="1"/>
</dbReference>
<accession>A0ABU3K5T0</accession>
<dbReference type="Proteomes" id="UP001250932">
    <property type="component" value="Unassembled WGS sequence"/>
</dbReference>
<dbReference type="EMBL" id="JAQOUE010000001">
    <property type="protein sequence ID" value="MDT7041772.1"/>
    <property type="molecule type" value="Genomic_DNA"/>
</dbReference>
<sequence length="125" mass="14760">MNVQKHVEYWLNSAKEDWEIAQDLLFRNKTRHGLFFAHLALEKALKAQVCRTTKDVAPRIHALLRLAERANLDLTEETKIFLAEFDRYQLEGRYPENLMEPPDTGEAQEQMARAQEIYQWLTKQS</sequence>
<dbReference type="InterPro" id="IPR007842">
    <property type="entry name" value="HEPN_dom"/>
</dbReference>
<organism evidence="2 3">
    <name type="scientific">Candidatus Nitronereus thalassa</name>
    <dbReference type="NCBI Taxonomy" id="3020898"/>
    <lineage>
        <taxon>Bacteria</taxon>
        <taxon>Pseudomonadati</taxon>
        <taxon>Nitrospirota</taxon>
        <taxon>Nitrospiria</taxon>
        <taxon>Nitrospirales</taxon>
        <taxon>Nitrospiraceae</taxon>
        <taxon>Candidatus Nitronereus</taxon>
    </lineage>
</organism>
<evidence type="ECO:0000313" key="3">
    <source>
        <dbReference type="Proteomes" id="UP001250932"/>
    </source>
</evidence>
<evidence type="ECO:0000313" key="2">
    <source>
        <dbReference type="EMBL" id="MDT7041772.1"/>
    </source>
</evidence>
<proteinExistence type="predicted"/>
<reference evidence="2 3" key="1">
    <citation type="journal article" date="2023" name="ISME J.">
        <title>Cultivation and genomic characterization of novel and ubiquitous marine nitrite-oxidizing bacteria from the Nitrospirales.</title>
        <authorList>
            <person name="Mueller A.J."/>
            <person name="Daebeler A."/>
            <person name="Herbold C.W."/>
            <person name="Kirkegaard R.H."/>
            <person name="Daims H."/>
        </authorList>
    </citation>
    <scope>NUCLEOTIDE SEQUENCE [LARGE SCALE GENOMIC DNA]</scope>
    <source>
        <strain evidence="2 3">EB</strain>
    </source>
</reference>
<dbReference type="Gene3D" id="1.20.120.330">
    <property type="entry name" value="Nucleotidyltransferases domain 2"/>
    <property type="match status" value="1"/>
</dbReference>
<dbReference type="PROSITE" id="PS50910">
    <property type="entry name" value="HEPN"/>
    <property type="match status" value="1"/>
</dbReference>